<organism evidence="1 2">
    <name type="scientific">Pristionchus fissidentatus</name>
    <dbReference type="NCBI Taxonomy" id="1538716"/>
    <lineage>
        <taxon>Eukaryota</taxon>
        <taxon>Metazoa</taxon>
        <taxon>Ecdysozoa</taxon>
        <taxon>Nematoda</taxon>
        <taxon>Chromadorea</taxon>
        <taxon>Rhabditida</taxon>
        <taxon>Rhabditina</taxon>
        <taxon>Diplogasteromorpha</taxon>
        <taxon>Diplogasteroidea</taxon>
        <taxon>Neodiplogasteridae</taxon>
        <taxon>Pristionchus</taxon>
    </lineage>
</organism>
<evidence type="ECO:0000313" key="2">
    <source>
        <dbReference type="Proteomes" id="UP001432322"/>
    </source>
</evidence>
<name>A0AAV5VIM6_9BILA</name>
<dbReference type="EMBL" id="BTSY01000003">
    <property type="protein sequence ID" value="GMT18299.1"/>
    <property type="molecule type" value="Genomic_DNA"/>
</dbReference>
<gene>
    <name evidence="1" type="ORF">PFISCL1PPCAC_9596</name>
</gene>
<comment type="caution">
    <text evidence="1">The sequence shown here is derived from an EMBL/GenBank/DDBJ whole genome shotgun (WGS) entry which is preliminary data.</text>
</comment>
<dbReference type="AlphaFoldDB" id="A0AAV5VIM6"/>
<evidence type="ECO:0000313" key="1">
    <source>
        <dbReference type="EMBL" id="GMT18299.1"/>
    </source>
</evidence>
<proteinExistence type="predicted"/>
<feature type="non-terminal residue" evidence="1">
    <location>
        <position position="69"/>
    </location>
</feature>
<protein>
    <submittedName>
        <fullName evidence="1">Uncharacterized protein</fullName>
    </submittedName>
</protein>
<sequence>MDSLFIDPSSVHSFTSTNGSTLSLTTSSIFLALAGLAADSFSTDSTTPNKGFNNCYVPETVSDGGYETD</sequence>
<keyword evidence="2" id="KW-1185">Reference proteome</keyword>
<reference evidence="1" key="1">
    <citation type="submission" date="2023-10" db="EMBL/GenBank/DDBJ databases">
        <title>Genome assembly of Pristionchus species.</title>
        <authorList>
            <person name="Yoshida K."/>
            <person name="Sommer R.J."/>
        </authorList>
    </citation>
    <scope>NUCLEOTIDE SEQUENCE</scope>
    <source>
        <strain evidence="1">RS5133</strain>
    </source>
</reference>
<dbReference type="Proteomes" id="UP001432322">
    <property type="component" value="Unassembled WGS sequence"/>
</dbReference>
<accession>A0AAV5VIM6</accession>